<organism evidence="2 3">
    <name type="scientific">Oribacterium parvum ACB1</name>
    <dbReference type="NCBI Taxonomy" id="796943"/>
    <lineage>
        <taxon>Bacteria</taxon>
        <taxon>Bacillati</taxon>
        <taxon>Bacillota</taxon>
        <taxon>Clostridia</taxon>
        <taxon>Lachnospirales</taxon>
        <taxon>Lachnospiraceae</taxon>
        <taxon>Oribacterium</taxon>
    </lineage>
</organism>
<feature type="transmembrane region" description="Helical" evidence="1">
    <location>
        <begin position="369"/>
        <end position="390"/>
    </location>
</feature>
<feature type="transmembrane region" description="Helical" evidence="1">
    <location>
        <begin position="169"/>
        <end position="189"/>
    </location>
</feature>
<feature type="transmembrane region" description="Helical" evidence="1">
    <location>
        <begin position="335"/>
        <end position="357"/>
    </location>
</feature>
<keyword evidence="3" id="KW-1185">Reference proteome</keyword>
<dbReference type="EMBL" id="AFZC02000003">
    <property type="protein sequence ID" value="EHL12432.1"/>
    <property type="molecule type" value="Genomic_DNA"/>
</dbReference>
<keyword evidence="1" id="KW-0812">Transmembrane</keyword>
<evidence type="ECO:0000313" key="2">
    <source>
        <dbReference type="EMBL" id="EHL12432.1"/>
    </source>
</evidence>
<dbReference type="AlphaFoldDB" id="G9WM86"/>
<evidence type="ECO:0008006" key="4">
    <source>
        <dbReference type="Google" id="ProtNLM"/>
    </source>
</evidence>
<dbReference type="STRING" id="796943.HMPREF9625_00469"/>
<accession>G9WM86</accession>
<dbReference type="PATRIC" id="fig|796943.3.peg.864"/>
<reference evidence="2" key="2">
    <citation type="submission" date="2013-03" db="EMBL/GenBank/DDBJ databases">
        <title>The Genome Sequence of Oribacterium sp. ACB1.</title>
        <authorList>
            <consortium name="The Broad Institute Genomics Platform"/>
            <consortium name="The Broad Institute Genome Sequencing Center for Infectious Disease"/>
            <person name="Earl A."/>
            <person name="Ward D."/>
            <person name="Feldgarden M."/>
            <person name="Gevers D."/>
            <person name="Sizova M."/>
            <person name="Hazen A."/>
            <person name="Epstein S."/>
            <person name="Walker B."/>
            <person name="Young S."/>
            <person name="Zeng Q."/>
            <person name="Gargeya S."/>
            <person name="Fitzgerald M."/>
            <person name="Haas B."/>
            <person name="Abouelleil A."/>
            <person name="Allen A.W."/>
            <person name="Alvarado L."/>
            <person name="Arachchi H.M."/>
            <person name="Berlin A.M."/>
            <person name="Chapman S.B."/>
            <person name="Gainer-Dewar J."/>
            <person name="Goldberg J."/>
            <person name="Griggs A."/>
            <person name="Gujja S."/>
            <person name="Hansen M."/>
            <person name="Howarth C."/>
            <person name="Imamovic A."/>
            <person name="Ireland A."/>
            <person name="Larimer J."/>
            <person name="McCowan C."/>
            <person name="Murphy C."/>
            <person name="Pearson M."/>
            <person name="Poon T.W."/>
            <person name="Priest M."/>
            <person name="Roberts A."/>
            <person name="Saif S."/>
            <person name="Shea T."/>
            <person name="Sisk P."/>
            <person name="Sykes S."/>
            <person name="Wortman J."/>
            <person name="Nusbaum C."/>
            <person name="Birren B."/>
        </authorList>
    </citation>
    <scope>NUCLEOTIDE SEQUENCE [LARGE SCALE GENOMIC DNA]</scope>
    <source>
        <strain evidence="2">ACB1</strain>
    </source>
</reference>
<dbReference type="Proteomes" id="UP000018461">
    <property type="component" value="Unassembled WGS sequence"/>
</dbReference>
<evidence type="ECO:0000313" key="3">
    <source>
        <dbReference type="Proteomes" id="UP000018461"/>
    </source>
</evidence>
<sequence length="394" mass="45997">MRKNLRKWILLLLAGLFILSCFFVSPEKFSVESDLPFFLNFSFLYYFPLEKYFYMATILILSSYLLESRVLSYIAYPILRFAKTRKALSHILIFLSFGIALLFGTSISMFFTLPLSAITLGKEEDSPYLFMHTVCLQILAAELGSILFPFTSLSDFYLFLQFNYSFTDYLRISFPFFFSSILFLLPYVYCFHKEKNRPLSLQTLDRLQFSYEGLKERRPEGKVHRFSIPLGVFSTLFFLSCIRLIPIYLVTVLLLLYSLFFRREVFLRLDYFLLGFVLLIFLLRGNFLTMHLIPRFLSTFISGKECSHSLVLAQIFTRLPAAVFLADLTTKGRQLIMASILSSIHPLAWNYSGVIAYSMMKNRPHGKVFILHYIFLHIQMLLLLVFLAFFTGNL</sequence>
<proteinExistence type="predicted"/>
<dbReference type="PROSITE" id="PS51257">
    <property type="entry name" value="PROKAR_LIPOPROTEIN"/>
    <property type="match status" value="1"/>
</dbReference>
<feature type="transmembrane region" description="Helical" evidence="1">
    <location>
        <begin position="91"/>
        <end position="117"/>
    </location>
</feature>
<gene>
    <name evidence="2" type="ORF">HMPREF9625_00469</name>
</gene>
<comment type="caution">
    <text evidence="2">The sequence shown here is derived from an EMBL/GenBank/DDBJ whole genome shotgun (WGS) entry which is preliminary data.</text>
</comment>
<keyword evidence="1" id="KW-1133">Transmembrane helix</keyword>
<keyword evidence="1" id="KW-0472">Membrane</keyword>
<dbReference type="HOGENOM" id="CLU_699872_0_0_9"/>
<feature type="transmembrane region" description="Helical" evidence="1">
    <location>
        <begin position="271"/>
        <end position="293"/>
    </location>
</feature>
<feature type="transmembrane region" description="Helical" evidence="1">
    <location>
        <begin position="236"/>
        <end position="259"/>
    </location>
</feature>
<reference evidence="2" key="1">
    <citation type="submission" date="2011-08" db="EMBL/GenBank/DDBJ databases">
        <authorList>
            <consortium name="The Broad Institute Genome Sequencing Platform"/>
            <person name="Earl A."/>
            <person name="Ward D."/>
            <person name="Feldgarden M."/>
            <person name="Gevers D."/>
            <person name="Sizova M."/>
            <person name="Hazen A."/>
            <person name="Epstein S."/>
            <person name="Young S.K."/>
            <person name="Zeng Q."/>
            <person name="Gargeya S."/>
            <person name="Fitzgerald M."/>
            <person name="Haas B."/>
            <person name="Abouelleil A."/>
            <person name="Alvarado L."/>
            <person name="Arachchi H.M."/>
            <person name="Berlin A."/>
            <person name="Brown A."/>
            <person name="Chapman S.B."/>
            <person name="Chen Z."/>
            <person name="Dunbar C."/>
            <person name="Freedman E."/>
            <person name="Gearin G."/>
            <person name="Gellesch M."/>
            <person name="Goldberg J."/>
            <person name="Griggs A."/>
            <person name="Gujja S."/>
            <person name="Heiman D."/>
            <person name="Howarth C."/>
            <person name="Larson L."/>
            <person name="Lui A."/>
            <person name="MacDonald P.J.P."/>
            <person name="Montmayeur A."/>
            <person name="Murphy C."/>
            <person name="Neiman D."/>
            <person name="Pearson M."/>
            <person name="Priest M."/>
            <person name="Roberts A."/>
            <person name="Saif S."/>
            <person name="Shea T."/>
            <person name="Shenoy N."/>
            <person name="Sisk P."/>
            <person name="Stolte C."/>
            <person name="Sykes S."/>
            <person name="Wortman J."/>
            <person name="Nusbaum C."/>
            <person name="Birren B."/>
        </authorList>
    </citation>
    <scope>NUCLEOTIDE SEQUENCE</scope>
    <source>
        <strain evidence="2">ACB1</strain>
    </source>
</reference>
<feature type="transmembrane region" description="Helical" evidence="1">
    <location>
        <begin position="52"/>
        <end position="79"/>
    </location>
</feature>
<name>G9WM86_9FIRM</name>
<feature type="transmembrane region" description="Helical" evidence="1">
    <location>
        <begin position="129"/>
        <end position="148"/>
    </location>
</feature>
<protein>
    <recommendedName>
        <fullName evidence="4">Citrate transporter-like domain-containing protein</fullName>
    </recommendedName>
</protein>
<evidence type="ECO:0000256" key="1">
    <source>
        <dbReference type="SAM" id="Phobius"/>
    </source>
</evidence>